<dbReference type="RefSeq" id="WP_072984200.1">
    <property type="nucleotide sequence ID" value="NZ_FQZB01000003.1"/>
</dbReference>
<dbReference type="InterPro" id="IPR031841">
    <property type="entry name" value="Endopep_inhib"/>
</dbReference>
<dbReference type="AlphaFoldDB" id="A0A1M6AJ96"/>
<proteinExistence type="predicted"/>
<evidence type="ECO:0000313" key="2">
    <source>
        <dbReference type="Proteomes" id="UP000184310"/>
    </source>
</evidence>
<dbReference type="OrthoDB" id="10013625at2"/>
<accession>A0A1M6AJ96</accession>
<organism evidence="1 2">
    <name type="scientific">Clostridium cavendishii DSM 21758</name>
    <dbReference type="NCBI Taxonomy" id="1121302"/>
    <lineage>
        <taxon>Bacteria</taxon>
        <taxon>Bacillati</taxon>
        <taxon>Bacillota</taxon>
        <taxon>Clostridia</taxon>
        <taxon>Eubacteriales</taxon>
        <taxon>Clostridiaceae</taxon>
        <taxon>Clostridium</taxon>
    </lineage>
</organism>
<reference evidence="1 2" key="1">
    <citation type="submission" date="2016-11" db="EMBL/GenBank/DDBJ databases">
        <authorList>
            <person name="Jaros S."/>
            <person name="Januszkiewicz K."/>
            <person name="Wedrychowicz H."/>
        </authorList>
    </citation>
    <scope>NUCLEOTIDE SEQUENCE [LARGE SCALE GENOMIC DNA]</scope>
    <source>
        <strain evidence="1 2">DSM 21758</strain>
    </source>
</reference>
<dbReference type="EMBL" id="FQZB01000003">
    <property type="protein sequence ID" value="SHI36589.1"/>
    <property type="molecule type" value="Genomic_DNA"/>
</dbReference>
<dbReference type="Proteomes" id="UP000184310">
    <property type="component" value="Unassembled WGS sequence"/>
</dbReference>
<dbReference type="PROSITE" id="PS51257">
    <property type="entry name" value="PROKAR_LIPOPROTEIN"/>
    <property type="match status" value="1"/>
</dbReference>
<evidence type="ECO:0000313" key="1">
    <source>
        <dbReference type="EMBL" id="SHI36589.1"/>
    </source>
</evidence>
<name>A0A1M6AJ96_9CLOT</name>
<dbReference type="Pfam" id="PF16800">
    <property type="entry name" value="Endopep_inhib"/>
    <property type="match status" value="1"/>
</dbReference>
<dbReference type="Gene3D" id="3.10.450.420">
    <property type="match status" value="1"/>
</dbReference>
<keyword evidence="2" id="KW-1185">Reference proteome</keyword>
<protein>
    <submittedName>
        <fullName evidence="1">IseA DL-endopeptidase inhibitor</fullName>
    </submittedName>
</protein>
<dbReference type="STRING" id="1121302.SAMN02745163_00099"/>
<gene>
    <name evidence="1" type="ORF">SAMN02745163_00099</name>
</gene>
<sequence>MKILRRKRYINIFFLICIIMILIAGCDDKSKATVANNVDKPDFKEKAINAYLKNNFLDAGKYYLKNTKEKSKEESFMYSDEIKLGLVQVLSKNQHFLSIQDMNNKGYYIKDIDNDNIPEIICANSLKLDIYKFNGDDFKTISLNLPSDIKSSCIGKITKDKIAIILSNYGDVKEETGVYVVEDEKIVKKLNFTSAEFTNSIVKDIDGDGIYEIGEITGDEVSKTINWNKINGDYSKQVVKTESMSNLEYIKLRNLNILDSTIKLSKNPSDEEILSFLTKALKYERAIYYLRDGDALEIDERPYFKLCKPVDTKENLIKYYNNYFSRNFINNSIDKFYKFKDNVPYVLEGDAGLESVVTKVISKTKSGDNLKITIQIFDGSDKGSIECSLVLENGEYKIDSGEIFI</sequence>
<dbReference type="InterPro" id="IPR053749">
    <property type="entry name" value="TA_system-associated_sf"/>
</dbReference>